<evidence type="ECO:0000313" key="2">
    <source>
        <dbReference type="Proteomes" id="UP001420932"/>
    </source>
</evidence>
<name>A0AAP0J6N5_9MAGN</name>
<accession>A0AAP0J6N5</accession>
<dbReference type="Proteomes" id="UP001420932">
    <property type="component" value="Unassembled WGS sequence"/>
</dbReference>
<gene>
    <name evidence="1" type="ORF">Syun_016782</name>
</gene>
<evidence type="ECO:0000313" key="1">
    <source>
        <dbReference type="EMBL" id="KAK9127985.1"/>
    </source>
</evidence>
<dbReference type="AlphaFoldDB" id="A0AAP0J6N5"/>
<sequence>MHATCMSPSNNYTGRPCSSGSFDVPSHACVQGLDMVDQILNGHWTRDVMSLDSMIYILRIGLHQLYIVQIMLM</sequence>
<comment type="caution">
    <text evidence="1">The sequence shown here is derived from an EMBL/GenBank/DDBJ whole genome shotgun (WGS) entry which is preliminary data.</text>
</comment>
<proteinExistence type="predicted"/>
<organism evidence="1 2">
    <name type="scientific">Stephania yunnanensis</name>
    <dbReference type="NCBI Taxonomy" id="152371"/>
    <lineage>
        <taxon>Eukaryota</taxon>
        <taxon>Viridiplantae</taxon>
        <taxon>Streptophyta</taxon>
        <taxon>Embryophyta</taxon>
        <taxon>Tracheophyta</taxon>
        <taxon>Spermatophyta</taxon>
        <taxon>Magnoliopsida</taxon>
        <taxon>Ranunculales</taxon>
        <taxon>Menispermaceae</taxon>
        <taxon>Menispermoideae</taxon>
        <taxon>Cissampelideae</taxon>
        <taxon>Stephania</taxon>
    </lineage>
</organism>
<keyword evidence="2" id="KW-1185">Reference proteome</keyword>
<protein>
    <submittedName>
        <fullName evidence="1">Uncharacterized protein</fullName>
    </submittedName>
</protein>
<reference evidence="1 2" key="1">
    <citation type="submission" date="2024-01" db="EMBL/GenBank/DDBJ databases">
        <title>Genome assemblies of Stephania.</title>
        <authorList>
            <person name="Yang L."/>
        </authorList>
    </citation>
    <scope>NUCLEOTIDE SEQUENCE [LARGE SCALE GENOMIC DNA]</scope>
    <source>
        <strain evidence="1">YNDBR</strain>
        <tissue evidence="1">Leaf</tissue>
    </source>
</reference>
<dbReference type="EMBL" id="JBBNAF010000007">
    <property type="protein sequence ID" value="KAK9127985.1"/>
    <property type="molecule type" value="Genomic_DNA"/>
</dbReference>